<evidence type="ECO:0000313" key="3">
    <source>
        <dbReference type="Proteomes" id="UP000316080"/>
    </source>
</evidence>
<reference evidence="2 4" key="1">
    <citation type="journal article" date="2019" name="Nat. Microbiol.">
        <title>Expanding anaerobic alkane metabolism in the domain of Archaea.</title>
        <authorList>
            <person name="Wang Y."/>
            <person name="Wegener G."/>
            <person name="Hou J."/>
            <person name="Wang F."/>
            <person name="Xiao X."/>
        </authorList>
    </citation>
    <scope>NUCLEOTIDE SEQUENCE [LARGE SCALE GENOMIC DNA]</scope>
    <source>
        <strain evidence="2">WYZ-LMO11</strain>
    </source>
</reference>
<evidence type="ECO:0000313" key="4">
    <source>
        <dbReference type="Proteomes" id="UP000317265"/>
    </source>
</evidence>
<evidence type="ECO:0000313" key="1">
    <source>
        <dbReference type="EMBL" id="RZN55888.1"/>
    </source>
</evidence>
<accession>A0A520KF04</accession>
<dbReference type="EMBL" id="RXIH01000033">
    <property type="protein sequence ID" value="RZN55888.1"/>
    <property type="molecule type" value="Genomic_DNA"/>
</dbReference>
<dbReference type="EMBL" id="QNVI01000040">
    <property type="protein sequence ID" value="TDA38988.1"/>
    <property type="molecule type" value="Genomic_DNA"/>
</dbReference>
<gene>
    <name evidence="2" type="ORF">DSO09_02890</name>
    <name evidence="1" type="ORF">EF809_04155</name>
</gene>
<proteinExistence type="predicted"/>
<reference evidence="1 3" key="2">
    <citation type="journal article" date="2019" name="Nat. Microbiol.">
        <title>Wide diversity of methane and short-chain alkane metabolisms in uncultured archaea.</title>
        <authorList>
            <person name="Borrel G."/>
            <person name="Adam P.S."/>
            <person name="McKay L.J."/>
            <person name="Chen L.X."/>
            <person name="Sierra-Garcia I.N."/>
            <person name="Sieber C.M."/>
            <person name="Letourneur Q."/>
            <person name="Ghozlane A."/>
            <person name="Andersen G.L."/>
            <person name="Li W.J."/>
            <person name="Hallam S.J."/>
            <person name="Muyzer G."/>
            <person name="de Oliveira V.M."/>
            <person name="Inskeep W.P."/>
            <person name="Banfield J.F."/>
            <person name="Gribaldo S."/>
        </authorList>
    </citation>
    <scope>NUCLEOTIDE SEQUENCE [LARGE SCALE GENOMIC DNA]</scope>
    <source>
        <strain evidence="1">Verst-YHS</strain>
    </source>
</reference>
<evidence type="ECO:0000313" key="2">
    <source>
        <dbReference type="EMBL" id="TDA38988.1"/>
    </source>
</evidence>
<organism evidence="1 3">
    <name type="scientific">Thermoproteota archaeon</name>
    <dbReference type="NCBI Taxonomy" id="2056631"/>
    <lineage>
        <taxon>Archaea</taxon>
        <taxon>Thermoproteota</taxon>
    </lineage>
</organism>
<sequence length="934" mass="107778">MIVLLISNSSYFTYYSGENAIISLGKSKNIIKELNYINYDNIIEDFSNPPYTYADQWAINNNWSYSGTCPSWWGYLWCGITSNGYLQWHNWFHSIGGAIYDFKIWKEFNTVGREFELYVPISMGRAVSSGIAGAPALYITISLYDSSNTKIFSFTITQDYYIKEIRVSFYSNEIVKTLNTYSIQCKLWQNSTGAYFSYDNGTNIIASGILYTEPSKIEIRFYIWEYNSIQPYSDYEYWINFDKIILRPLSYDFRISGLSAGNWYLLDNNGNIIKNISSNIHGNEISYSNKLDGMLVGLINYTYDYKDKFYANTTIIYNSGIFSSIQNKPITISIFDPCDSINNWNGLKGQLNSYQYVSFSCSGSLIYEYCGAVNTGFSSWNPWMERNISIYCTSINISFNNRFYKYFGNTFGCYFKGISIRLLNGSYININDNFDISDQQWHIISYNISFNEPQIITSIKFNWYSSGSYYYSFYLYIDNVSITYYGNLGLTIKGIPENDIVNIYQNNSLKKSIISNGSDIIISPIEIPQPFEGHITVISRDYLRPITKYSGAVDWNDILIYSDGILVKSNTNIQLQQAFKGSECNSIDGWKFSYNLVTGGTTPSFSSSDGYVKFYENSLSYYSGPYGDEAPRMEAWYYLVYDVNSIGKNFTISLLADGYFHYYSASGYVYDSWGEILVYYIQKDNWYLIVQSNKSENPILNITITLFPYNVSNIDKIAIVFHTYGCGPSGYALYSSPQWGRVDYIRINCLKVPDDYSGMKIIGLNSGWRVVIDNYTFWTNSLGEAIIPINITTWPLTTNIIIYPYSEFYRNNFELSKIYYIKTIIKYKPTINTIYYEINTMNYNYRVELKIISSKILPMSSSIFYSITFTFKTYENNILLPEVKPKVIINGIVVDIERISNYTWKLISPEKAIINAHDPYSGICLTGFINDIQN</sequence>
<dbReference type="AlphaFoldDB" id="A0A520KF04"/>
<name>A0A520KF04_9CREN</name>
<dbReference type="Proteomes" id="UP000317265">
    <property type="component" value="Unassembled WGS sequence"/>
</dbReference>
<comment type="caution">
    <text evidence="1">The sequence shown here is derived from an EMBL/GenBank/DDBJ whole genome shotgun (WGS) entry which is preliminary data.</text>
</comment>
<protein>
    <submittedName>
        <fullName evidence="1">Uncharacterized protein</fullName>
    </submittedName>
</protein>
<dbReference type="Proteomes" id="UP000316080">
    <property type="component" value="Unassembled WGS sequence"/>
</dbReference>